<name>A0A7C9ISG3_9RHOB</name>
<comment type="caution">
    <text evidence="2">The sequence shown here is derived from an EMBL/GenBank/DDBJ whole genome shotgun (WGS) entry which is preliminary data.</text>
</comment>
<dbReference type="EMBL" id="WUPT01000002">
    <property type="protein sequence ID" value="MXQ08566.1"/>
    <property type="molecule type" value="Genomic_DNA"/>
</dbReference>
<dbReference type="Proteomes" id="UP000480350">
    <property type="component" value="Unassembled WGS sequence"/>
</dbReference>
<reference evidence="2 3" key="1">
    <citation type="submission" date="2019-12" db="EMBL/GenBank/DDBJ databases">
        <authorList>
            <person name="Lee S.D."/>
        </authorList>
    </citation>
    <scope>NUCLEOTIDE SEQUENCE [LARGE SCALE GENOMIC DNA]</scope>
    <source>
        <strain evidence="2 3">GH1-50</strain>
    </source>
</reference>
<feature type="compositionally biased region" description="Low complexity" evidence="1">
    <location>
        <begin position="223"/>
        <end position="235"/>
    </location>
</feature>
<evidence type="ECO:0000313" key="3">
    <source>
        <dbReference type="Proteomes" id="UP000480350"/>
    </source>
</evidence>
<reference evidence="2 3" key="2">
    <citation type="submission" date="2020-03" db="EMBL/GenBank/DDBJ databases">
        <title>Kangsaoukella pontilimi gen. nov., sp. nov., a new member of the family Rhodobacteraceae isolated from a tidal mudflat.</title>
        <authorList>
            <person name="Kim I.S."/>
        </authorList>
    </citation>
    <scope>NUCLEOTIDE SEQUENCE [LARGE SCALE GENOMIC DNA]</scope>
    <source>
        <strain evidence="2 3">GH1-50</strain>
    </source>
</reference>
<protein>
    <submittedName>
        <fullName evidence="2">Uncharacterized protein</fullName>
    </submittedName>
</protein>
<feature type="region of interest" description="Disordered" evidence="1">
    <location>
        <begin position="223"/>
        <end position="243"/>
    </location>
</feature>
<sequence>MLDSLLWAFVVTLLSVPFLAFLRESPVPLTERGAVSLMSAPDGGGGRPPYADPPALHEVPGDVAEFVIPDFRPGTDLCRIALNDPDAEFDAIADDFGVRLLFLDGGSYLEVAFPGLGVPPFEDVVILAPDGAEMRLSDIVGSSQRHALRPVRSRWAELQGFSADRECVEIWVSPDAAVLPDVAVRPSADGQHGEIVIDGRLAARLCGAPDADQANVLLLRRAPPAPSGAAKPSARVQSSGLTS</sequence>
<evidence type="ECO:0000313" key="2">
    <source>
        <dbReference type="EMBL" id="MXQ08566.1"/>
    </source>
</evidence>
<evidence type="ECO:0000256" key="1">
    <source>
        <dbReference type="SAM" id="MobiDB-lite"/>
    </source>
</evidence>
<keyword evidence="3" id="KW-1185">Reference proteome</keyword>
<dbReference type="AlphaFoldDB" id="A0A7C9ISG3"/>
<organism evidence="2 3">
    <name type="scientific">Kangsaoukella pontilimi</name>
    <dbReference type="NCBI Taxonomy" id="2691042"/>
    <lineage>
        <taxon>Bacteria</taxon>
        <taxon>Pseudomonadati</taxon>
        <taxon>Pseudomonadota</taxon>
        <taxon>Alphaproteobacteria</taxon>
        <taxon>Rhodobacterales</taxon>
        <taxon>Paracoccaceae</taxon>
        <taxon>Kangsaoukella</taxon>
    </lineage>
</organism>
<dbReference type="RefSeq" id="WP_160764479.1">
    <property type="nucleotide sequence ID" value="NZ_WUPT01000002.1"/>
</dbReference>
<accession>A0A7C9ISG3</accession>
<gene>
    <name evidence="2" type="ORF">GQ651_11980</name>
</gene>
<proteinExistence type="predicted"/>